<keyword evidence="3" id="KW-0560">Oxidoreductase</keyword>
<dbReference type="PATRIC" id="fig|1629.5.peg.109"/>
<gene>
    <name evidence="4" type="ORF">IV50_GL000106</name>
</gene>
<accession>A0A0R2H379</accession>
<organism evidence="4 5">
    <name type="scientific">Weissella viridescens</name>
    <name type="common">Lactobacillus viridescens</name>
    <dbReference type="NCBI Taxonomy" id="1629"/>
    <lineage>
        <taxon>Bacteria</taxon>
        <taxon>Bacillati</taxon>
        <taxon>Bacillota</taxon>
        <taxon>Bacilli</taxon>
        <taxon>Lactobacillales</taxon>
        <taxon>Lactobacillaceae</taxon>
        <taxon>Weissella</taxon>
    </lineage>
</organism>
<name>A0A0R2H379_WEIVI</name>
<dbReference type="PANTHER" id="PTHR43618">
    <property type="entry name" value="7-ALPHA-HYDROXYSTEROID DEHYDROGENASE"/>
    <property type="match status" value="1"/>
</dbReference>
<sequence>MKNIVITGGTSGVGYAIAKSLINEDVSIIIIGRQKIKAQRAASRLGDKAFPVTGDLSTPSDRAKVVDEIQTRFKHVDILIHSAGVIPHNKIENINTNLAAHYYLTLALTNQLNNSRILIVTGNPTVIQRFPVNEMQSTPVFKAAWILTHKTLLMLYLAKMFRSVGTTVNSFFPGDVKSDLMSYTRSLSNTSVSVAKHLAIDSAFDEQTGHFYDNLGELVELDAKLYNPINAEKILSKYLDLES</sequence>
<dbReference type="RefSeq" id="WP_057743528.1">
    <property type="nucleotide sequence ID" value="NZ_BJLU01000001.1"/>
</dbReference>
<evidence type="ECO:0000313" key="5">
    <source>
        <dbReference type="Proteomes" id="UP000051992"/>
    </source>
</evidence>
<dbReference type="OrthoDB" id="9809821at2"/>
<dbReference type="SUPFAM" id="SSF51735">
    <property type="entry name" value="NAD(P)-binding Rossmann-fold domains"/>
    <property type="match status" value="1"/>
</dbReference>
<dbReference type="Proteomes" id="UP000051992">
    <property type="component" value="Unassembled WGS sequence"/>
</dbReference>
<keyword evidence="5" id="KW-1185">Reference proteome</keyword>
<evidence type="ECO:0000256" key="2">
    <source>
        <dbReference type="ARBA" id="ARBA00022857"/>
    </source>
</evidence>
<dbReference type="AlphaFoldDB" id="A0A0R2H379"/>
<reference evidence="4 5" key="1">
    <citation type="journal article" date="2015" name="Genome Announc.">
        <title>Expanding the biotechnology potential of lactobacilli through comparative genomics of 213 strains and associated genera.</title>
        <authorList>
            <person name="Sun Z."/>
            <person name="Harris H.M."/>
            <person name="McCann A."/>
            <person name="Guo C."/>
            <person name="Argimon S."/>
            <person name="Zhang W."/>
            <person name="Yang X."/>
            <person name="Jeffery I.B."/>
            <person name="Cooney J.C."/>
            <person name="Kagawa T.F."/>
            <person name="Liu W."/>
            <person name="Song Y."/>
            <person name="Salvetti E."/>
            <person name="Wrobel A."/>
            <person name="Rasinkangas P."/>
            <person name="Parkhill J."/>
            <person name="Rea M.C."/>
            <person name="O'Sullivan O."/>
            <person name="Ritari J."/>
            <person name="Douillard F.P."/>
            <person name="Paul Ross R."/>
            <person name="Yang R."/>
            <person name="Briner A.E."/>
            <person name="Felis G.E."/>
            <person name="de Vos W.M."/>
            <person name="Barrangou R."/>
            <person name="Klaenhammer T.R."/>
            <person name="Caufield P.W."/>
            <person name="Cui Y."/>
            <person name="Zhang H."/>
            <person name="O'Toole P.W."/>
        </authorList>
    </citation>
    <scope>NUCLEOTIDE SEQUENCE [LARGE SCALE GENOMIC DNA]</scope>
    <source>
        <strain evidence="4 5">DSM 20410</strain>
    </source>
</reference>
<dbReference type="GO" id="GO:0016491">
    <property type="term" value="F:oxidoreductase activity"/>
    <property type="evidence" value="ECO:0007669"/>
    <property type="project" value="UniProtKB-KW"/>
</dbReference>
<evidence type="ECO:0000313" key="4">
    <source>
        <dbReference type="EMBL" id="KRN46843.1"/>
    </source>
</evidence>
<dbReference type="PANTHER" id="PTHR43618:SF8">
    <property type="entry name" value="7ALPHA-HYDROXYSTEROID DEHYDROGENASE"/>
    <property type="match status" value="1"/>
</dbReference>
<dbReference type="InterPro" id="IPR052178">
    <property type="entry name" value="Sec_Metab_Biosynth_SDR"/>
</dbReference>
<keyword evidence="2" id="KW-0521">NADP</keyword>
<evidence type="ECO:0000256" key="1">
    <source>
        <dbReference type="ARBA" id="ARBA00006484"/>
    </source>
</evidence>
<evidence type="ECO:0000256" key="3">
    <source>
        <dbReference type="ARBA" id="ARBA00023002"/>
    </source>
</evidence>
<dbReference type="Pfam" id="PF00106">
    <property type="entry name" value="adh_short"/>
    <property type="match status" value="1"/>
</dbReference>
<dbReference type="InterPro" id="IPR002347">
    <property type="entry name" value="SDR_fam"/>
</dbReference>
<dbReference type="InterPro" id="IPR036291">
    <property type="entry name" value="NAD(P)-bd_dom_sf"/>
</dbReference>
<dbReference type="EMBL" id="JQBM01000001">
    <property type="protein sequence ID" value="KRN46843.1"/>
    <property type="molecule type" value="Genomic_DNA"/>
</dbReference>
<protein>
    <submittedName>
        <fullName evidence="4">Short-chain alcohol dehydrogenase</fullName>
    </submittedName>
</protein>
<proteinExistence type="inferred from homology"/>
<dbReference type="Gene3D" id="3.40.50.720">
    <property type="entry name" value="NAD(P)-binding Rossmann-like Domain"/>
    <property type="match status" value="1"/>
</dbReference>
<dbReference type="PRINTS" id="PR00081">
    <property type="entry name" value="GDHRDH"/>
</dbReference>
<comment type="similarity">
    <text evidence="1">Belongs to the short-chain dehydrogenases/reductases (SDR) family.</text>
</comment>
<comment type="caution">
    <text evidence="4">The sequence shown here is derived from an EMBL/GenBank/DDBJ whole genome shotgun (WGS) entry which is preliminary data.</text>
</comment>